<feature type="compositionally biased region" description="Low complexity" evidence="1">
    <location>
        <begin position="37"/>
        <end position="53"/>
    </location>
</feature>
<reference evidence="2" key="1">
    <citation type="submission" date="2020-05" db="EMBL/GenBank/DDBJ databases">
        <title>WGS assembly of Panicum virgatum.</title>
        <authorList>
            <person name="Lovell J.T."/>
            <person name="Jenkins J."/>
            <person name="Shu S."/>
            <person name="Juenger T.E."/>
            <person name="Schmutz J."/>
        </authorList>
    </citation>
    <scope>NUCLEOTIDE SEQUENCE</scope>
    <source>
        <strain evidence="2">AP13</strain>
    </source>
</reference>
<evidence type="ECO:0000313" key="3">
    <source>
        <dbReference type="Proteomes" id="UP000823388"/>
    </source>
</evidence>
<feature type="region of interest" description="Disordered" evidence="1">
    <location>
        <begin position="1"/>
        <end position="93"/>
    </location>
</feature>
<feature type="region of interest" description="Disordered" evidence="1">
    <location>
        <begin position="181"/>
        <end position="201"/>
    </location>
</feature>
<accession>A0A8T0WFM9</accession>
<feature type="compositionally biased region" description="Polar residues" evidence="1">
    <location>
        <begin position="185"/>
        <end position="201"/>
    </location>
</feature>
<proteinExistence type="predicted"/>
<dbReference type="EMBL" id="CM029038">
    <property type="protein sequence ID" value="KAG2648381.1"/>
    <property type="molecule type" value="Genomic_DNA"/>
</dbReference>
<organism evidence="2 3">
    <name type="scientific">Panicum virgatum</name>
    <name type="common">Blackwell switchgrass</name>
    <dbReference type="NCBI Taxonomy" id="38727"/>
    <lineage>
        <taxon>Eukaryota</taxon>
        <taxon>Viridiplantae</taxon>
        <taxon>Streptophyta</taxon>
        <taxon>Embryophyta</taxon>
        <taxon>Tracheophyta</taxon>
        <taxon>Spermatophyta</taxon>
        <taxon>Magnoliopsida</taxon>
        <taxon>Liliopsida</taxon>
        <taxon>Poales</taxon>
        <taxon>Poaceae</taxon>
        <taxon>PACMAD clade</taxon>
        <taxon>Panicoideae</taxon>
        <taxon>Panicodae</taxon>
        <taxon>Paniceae</taxon>
        <taxon>Panicinae</taxon>
        <taxon>Panicum</taxon>
        <taxon>Panicum sect. Hiantes</taxon>
    </lineage>
</organism>
<protein>
    <submittedName>
        <fullName evidence="2">Uncharacterized protein</fullName>
    </submittedName>
</protein>
<feature type="compositionally biased region" description="Low complexity" evidence="1">
    <location>
        <begin position="1"/>
        <end position="13"/>
    </location>
</feature>
<gene>
    <name evidence="2" type="ORF">PVAP13_1NG032605</name>
</gene>
<keyword evidence="3" id="KW-1185">Reference proteome</keyword>
<sequence length="201" mass="20921">MAKAPPATALTALSNGGSGSSSSGGGSGGSKPPAKPPQQQQQCPPQSPQQQQPHRQCGGKRWNKEAKDGASQGASTGGGGTTTPGGALPPGGYTYRNPWSGAIFMWPGPQVGRPFAPQQAPLQQLQPPQTYIAGPPSQWARQWGVPPPAVVPPSLAQGWDQQSLASNFQTMMLQQPPQHEWHFNTGATSHMASDSGSINQE</sequence>
<feature type="compositionally biased region" description="Gly residues" evidence="1">
    <location>
        <begin position="16"/>
        <end position="29"/>
    </location>
</feature>
<evidence type="ECO:0000313" key="2">
    <source>
        <dbReference type="EMBL" id="KAG2648381.1"/>
    </source>
</evidence>
<evidence type="ECO:0000256" key="1">
    <source>
        <dbReference type="SAM" id="MobiDB-lite"/>
    </source>
</evidence>
<dbReference type="AlphaFoldDB" id="A0A8T0WFM9"/>
<name>A0A8T0WFM9_PANVG</name>
<comment type="caution">
    <text evidence="2">The sequence shown here is derived from an EMBL/GenBank/DDBJ whole genome shotgun (WGS) entry which is preliminary data.</text>
</comment>
<dbReference type="Proteomes" id="UP000823388">
    <property type="component" value="Chromosome 1N"/>
</dbReference>